<evidence type="ECO:0000256" key="2">
    <source>
        <dbReference type="ARBA" id="ARBA00022670"/>
    </source>
</evidence>
<reference evidence="12 13" key="1">
    <citation type="submission" date="2014-10" db="EMBL/GenBank/DDBJ databases">
        <title>Draft genome of the hookworm Ancylostoma caninum.</title>
        <authorList>
            <person name="Mitreva M."/>
        </authorList>
    </citation>
    <scope>NUCLEOTIDE SEQUENCE [LARGE SCALE GENOMIC DNA]</scope>
    <source>
        <strain evidence="12 13">Baltimore</strain>
    </source>
</reference>
<feature type="signal peptide" evidence="10">
    <location>
        <begin position="1"/>
        <end position="18"/>
    </location>
</feature>
<protein>
    <submittedName>
        <fullName evidence="12">Papain family cysteine protease</fullName>
    </submittedName>
</protein>
<organism evidence="12 13">
    <name type="scientific">Ancylostoma caninum</name>
    <name type="common">Dog hookworm</name>
    <dbReference type="NCBI Taxonomy" id="29170"/>
    <lineage>
        <taxon>Eukaryota</taxon>
        <taxon>Metazoa</taxon>
        <taxon>Ecdysozoa</taxon>
        <taxon>Nematoda</taxon>
        <taxon>Chromadorea</taxon>
        <taxon>Rhabditida</taxon>
        <taxon>Rhabditina</taxon>
        <taxon>Rhabditomorpha</taxon>
        <taxon>Strongyloidea</taxon>
        <taxon>Ancylostomatidae</taxon>
        <taxon>Ancylostomatinae</taxon>
        <taxon>Ancylostoma</taxon>
    </lineage>
</organism>
<dbReference type="PRINTS" id="PR00705">
    <property type="entry name" value="PAPAIN"/>
</dbReference>
<accession>A0A368GUQ7</accession>
<dbReference type="EMBL" id="JOJR01000064">
    <property type="protein sequence ID" value="RCN47338.1"/>
    <property type="molecule type" value="Genomic_DNA"/>
</dbReference>
<dbReference type="InterPro" id="IPR038765">
    <property type="entry name" value="Papain-like_cys_pep_sf"/>
</dbReference>
<evidence type="ECO:0000256" key="7">
    <source>
        <dbReference type="ARBA" id="ARBA00023157"/>
    </source>
</evidence>
<evidence type="ECO:0000313" key="12">
    <source>
        <dbReference type="EMBL" id="RCN47338.1"/>
    </source>
</evidence>
<dbReference type="SMART" id="SM00645">
    <property type="entry name" value="Pept_C1"/>
    <property type="match status" value="1"/>
</dbReference>
<dbReference type="Pfam" id="PF00112">
    <property type="entry name" value="Peptidase_C1"/>
    <property type="match status" value="1"/>
</dbReference>
<dbReference type="Proteomes" id="UP000252519">
    <property type="component" value="Unassembled WGS sequence"/>
</dbReference>
<dbReference type="InterPro" id="IPR013128">
    <property type="entry name" value="Peptidase_C1A"/>
</dbReference>
<gene>
    <name evidence="12" type="ORF">ANCCAN_06626</name>
</gene>
<feature type="domain" description="Peptidase C1A papain C-terminal" evidence="11">
    <location>
        <begin position="94"/>
        <end position="343"/>
    </location>
</feature>
<dbReference type="InterPro" id="IPR025660">
    <property type="entry name" value="Pept_his_AS"/>
</dbReference>
<keyword evidence="5" id="KW-0788">Thiol protease</keyword>
<evidence type="ECO:0000256" key="9">
    <source>
        <dbReference type="ARBA" id="ARBA00057399"/>
    </source>
</evidence>
<dbReference type="PANTHER" id="PTHR12411">
    <property type="entry name" value="CYSTEINE PROTEASE FAMILY C1-RELATED"/>
    <property type="match status" value="1"/>
</dbReference>
<comment type="caution">
    <text evidence="12">The sequence shown here is derived from an EMBL/GenBank/DDBJ whole genome shotgun (WGS) entry which is preliminary data.</text>
</comment>
<comment type="similarity">
    <text evidence="1">Belongs to the peptidase C1 family.</text>
</comment>
<evidence type="ECO:0000256" key="6">
    <source>
        <dbReference type="ARBA" id="ARBA00023145"/>
    </source>
</evidence>
<dbReference type="InterPro" id="IPR000668">
    <property type="entry name" value="Peptidase_C1A_C"/>
</dbReference>
<evidence type="ECO:0000256" key="8">
    <source>
        <dbReference type="ARBA" id="ARBA00023180"/>
    </source>
</evidence>
<evidence type="ECO:0000256" key="1">
    <source>
        <dbReference type="ARBA" id="ARBA00008455"/>
    </source>
</evidence>
<proteinExistence type="inferred from homology"/>
<keyword evidence="4" id="KW-0378">Hydrolase</keyword>
<keyword evidence="13" id="KW-1185">Reference proteome</keyword>
<dbReference type="AlphaFoldDB" id="A0A368GUQ7"/>
<evidence type="ECO:0000259" key="11">
    <source>
        <dbReference type="SMART" id="SM00645"/>
    </source>
</evidence>
<dbReference type="PROSITE" id="PS00139">
    <property type="entry name" value="THIOL_PROTEASE_CYS"/>
    <property type="match status" value="1"/>
</dbReference>
<keyword evidence="7" id="KW-1015">Disulfide bond</keyword>
<dbReference type="GO" id="GO:0008234">
    <property type="term" value="F:cysteine-type peptidase activity"/>
    <property type="evidence" value="ECO:0007669"/>
    <property type="project" value="UniProtKB-KW"/>
</dbReference>
<keyword evidence="3 10" id="KW-0732">Signal</keyword>
<keyword evidence="8" id="KW-0325">Glycoprotein</keyword>
<dbReference type="PROSITE" id="PS00640">
    <property type="entry name" value="THIOL_PROTEASE_ASN"/>
    <property type="match status" value="1"/>
</dbReference>
<keyword evidence="2 12" id="KW-0645">Protease</keyword>
<evidence type="ECO:0000256" key="5">
    <source>
        <dbReference type="ARBA" id="ARBA00022807"/>
    </source>
</evidence>
<dbReference type="InterPro" id="IPR025661">
    <property type="entry name" value="Pept_asp_AS"/>
</dbReference>
<dbReference type="Gene3D" id="3.90.70.10">
    <property type="entry name" value="Cysteine proteinases"/>
    <property type="match status" value="1"/>
</dbReference>
<comment type="function">
    <text evidence="9">Expression of the protease correlates with blood-feeding and suggests a role for the protease in blood digestion.</text>
</comment>
<sequence length="344" mass="38271">LRFQIFAVLLLCISTSWAFAIPGIAEGKATRPQANTLTGKALADYVNQNQQLFKAESNGNDNSHKYKLMDLKFARRPPFVEEEYFADDSNDTDVPESFDARDQWPYCPSLKSIRDQANCGSCWAVSSAEAMSDRVCIASEGSKKVLLSADDLLTCCSECGYGCDGGWPIMAWHYFVEKGICTGGAYGEKDVCKPYEISPCGHHKNETYYGECDEDAKTPKCVRKCQDGYPRTYKDDKIFGKSAYSLPNSVSAIQRDIMKNGPVVAAFTVYSDFMQYRSGIYKHTAGGEVGGHAVKIIGWGTEKDVPYWIIANSWNSDWGEDGFFRMIRGENDCEIEENIVAGLV</sequence>
<evidence type="ECO:0000256" key="4">
    <source>
        <dbReference type="ARBA" id="ARBA00022801"/>
    </source>
</evidence>
<dbReference type="SUPFAM" id="SSF54001">
    <property type="entry name" value="Cysteine proteinases"/>
    <property type="match status" value="1"/>
</dbReference>
<dbReference type="PROSITE" id="PS00639">
    <property type="entry name" value="THIOL_PROTEASE_HIS"/>
    <property type="match status" value="1"/>
</dbReference>
<dbReference type="GO" id="GO:0006508">
    <property type="term" value="P:proteolysis"/>
    <property type="evidence" value="ECO:0007669"/>
    <property type="project" value="UniProtKB-KW"/>
</dbReference>
<feature type="non-terminal residue" evidence="12">
    <location>
        <position position="1"/>
    </location>
</feature>
<keyword evidence="6" id="KW-0865">Zymogen</keyword>
<dbReference type="STRING" id="29170.A0A368GUQ7"/>
<dbReference type="InterPro" id="IPR000169">
    <property type="entry name" value="Pept_cys_AS"/>
</dbReference>
<dbReference type="CDD" id="cd02620">
    <property type="entry name" value="Peptidase_C1A_CathepsinB"/>
    <property type="match status" value="1"/>
</dbReference>
<evidence type="ECO:0000313" key="13">
    <source>
        <dbReference type="Proteomes" id="UP000252519"/>
    </source>
</evidence>
<evidence type="ECO:0000256" key="10">
    <source>
        <dbReference type="SAM" id="SignalP"/>
    </source>
</evidence>
<feature type="chain" id="PRO_5018737957" evidence="10">
    <location>
        <begin position="19"/>
        <end position="344"/>
    </location>
</feature>
<name>A0A368GUQ7_ANCCA</name>
<dbReference type="FunFam" id="3.90.70.10:FF:000031">
    <property type="entry name" value="Cathepsin B"/>
    <property type="match status" value="1"/>
</dbReference>
<evidence type="ECO:0000256" key="3">
    <source>
        <dbReference type="ARBA" id="ARBA00022729"/>
    </source>
</evidence>
<dbReference type="OrthoDB" id="10058785at2759"/>